<proteinExistence type="predicted"/>
<dbReference type="Gene3D" id="3.20.20.70">
    <property type="entry name" value="Aldolase class I"/>
    <property type="match status" value="1"/>
</dbReference>
<evidence type="ECO:0000313" key="2">
    <source>
        <dbReference type="EMBL" id="GAL58037.1"/>
    </source>
</evidence>
<dbReference type="eggNOG" id="COG1902">
    <property type="taxonomic scope" value="Bacteria"/>
</dbReference>
<dbReference type="GO" id="GO:0010181">
    <property type="term" value="F:FMN binding"/>
    <property type="evidence" value="ECO:0007669"/>
    <property type="project" value="InterPro"/>
</dbReference>
<dbReference type="OrthoDB" id="8523426at2"/>
<dbReference type="AlphaFoldDB" id="A0A090VSE6"/>
<dbReference type="GO" id="GO:0016491">
    <property type="term" value="F:oxidoreductase activity"/>
    <property type="evidence" value="ECO:0007669"/>
    <property type="project" value="InterPro"/>
</dbReference>
<comment type="caution">
    <text evidence="2">The sequence shown here is derived from an EMBL/GenBank/DDBJ whole genome shotgun (WGS) entry which is preliminary data.</text>
</comment>
<evidence type="ECO:0000259" key="1">
    <source>
        <dbReference type="Pfam" id="PF00724"/>
    </source>
</evidence>
<dbReference type="InterPro" id="IPR001155">
    <property type="entry name" value="OxRdtase_FMN_N"/>
</dbReference>
<keyword evidence="3" id="KW-1185">Reference proteome</keyword>
<dbReference type="InterPro" id="IPR013785">
    <property type="entry name" value="Aldolase_TIM"/>
</dbReference>
<dbReference type="PANTHER" id="PTHR22893">
    <property type="entry name" value="NADH OXIDOREDUCTASE-RELATED"/>
    <property type="match status" value="1"/>
</dbReference>
<protein>
    <submittedName>
        <fullName evidence="2">N-ethylmaleimide reductase</fullName>
    </submittedName>
</protein>
<dbReference type="InterPro" id="IPR045247">
    <property type="entry name" value="Oye-like"/>
</dbReference>
<dbReference type="EMBL" id="BBMZ01000009">
    <property type="protein sequence ID" value="GAL58037.1"/>
    <property type="molecule type" value="Genomic_DNA"/>
</dbReference>
<sequence length="365" mass="40001">MNTLPLFTPAHIGKVALKNRLVVAPMTRVTASEEGIASDRMKAYYADFARGGFGLVISEGIYIDRAWSQTYAFQAGLTSAEQVAGWRKITDAVHQHNGHIFAQIQHSGALSQGNHFLAGTVAPSAVRPVGKQMTFYRGEGQYPIPRELSESEIQDIISSFGDAASYAVFDAGFDGVEIHGANGYLLDQFFTDYTNLRTDHWGGDIASRLQLSLNVIRAVRQRVGQAIPVGIRISQGKVNDFFHKWANGEEDARIVFTLLAGSGIDYLHLTEFEAWQPAFPDNPLSLVELARKYAPQLTIMANGSLHNESRAQQVMQMGADFIALGRGALANHDWPERVAAGKEIREFDSTLLGPIANIKDAELPA</sequence>
<organism evidence="2 3">
    <name type="scientific">Pseudescherichia vulneris NBRC 102420</name>
    <dbReference type="NCBI Taxonomy" id="1115515"/>
    <lineage>
        <taxon>Bacteria</taxon>
        <taxon>Pseudomonadati</taxon>
        <taxon>Pseudomonadota</taxon>
        <taxon>Gammaproteobacteria</taxon>
        <taxon>Enterobacterales</taxon>
        <taxon>Enterobacteriaceae</taxon>
        <taxon>Pseudescherichia</taxon>
    </lineage>
</organism>
<dbReference type="PANTHER" id="PTHR22893:SF55">
    <property type="entry name" value="OXIDOREDUCTASE-RELATED"/>
    <property type="match status" value="1"/>
</dbReference>
<reference evidence="2 3" key="1">
    <citation type="submission" date="2014-09" db="EMBL/GenBank/DDBJ databases">
        <title>Whole genome shotgun sequence of Escherichia vulneris NBRC 102420.</title>
        <authorList>
            <person name="Yoshida Y."/>
            <person name="Hosoyama A."/>
            <person name="Tsuchikane K."/>
            <person name="Ohji S."/>
            <person name="Ichikawa N."/>
            <person name="Kimura A."/>
            <person name="Yamazoe A."/>
            <person name="Ezaki T."/>
            <person name="Fujita N."/>
        </authorList>
    </citation>
    <scope>NUCLEOTIDE SEQUENCE [LARGE SCALE GENOMIC DNA]</scope>
    <source>
        <strain evidence="2 3">NBRC 102420</strain>
    </source>
</reference>
<accession>A0A090VSE6</accession>
<evidence type="ECO:0000313" key="3">
    <source>
        <dbReference type="Proteomes" id="UP000029462"/>
    </source>
</evidence>
<dbReference type="STRING" id="1115515.EV102420_09_00690"/>
<gene>
    <name evidence="2" type="primary">nemA</name>
    <name evidence="2" type="ORF">EV102420_09_00690</name>
</gene>
<dbReference type="Pfam" id="PF00724">
    <property type="entry name" value="Oxidored_FMN"/>
    <property type="match status" value="1"/>
</dbReference>
<dbReference type="GO" id="GO:0005829">
    <property type="term" value="C:cytosol"/>
    <property type="evidence" value="ECO:0007669"/>
    <property type="project" value="TreeGrafter"/>
</dbReference>
<dbReference type="RefSeq" id="WP_042390853.1">
    <property type="nucleotide sequence ID" value="NZ_BBMZ01000009.1"/>
</dbReference>
<dbReference type="Proteomes" id="UP000029462">
    <property type="component" value="Unassembled WGS sequence"/>
</dbReference>
<name>A0A090VSE6_PSEVU</name>
<feature type="domain" description="NADH:flavin oxidoreductase/NADH oxidase N-terminal" evidence="1">
    <location>
        <begin position="6"/>
        <end position="342"/>
    </location>
</feature>
<dbReference type="SUPFAM" id="SSF51395">
    <property type="entry name" value="FMN-linked oxidoreductases"/>
    <property type="match status" value="1"/>
</dbReference>
<dbReference type="CDD" id="cd02803">
    <property type="entry name" value="OYE_like_FMN_family"/>
    <property type="match status" value="1"/>
</dbReference>